<accession>A0A6J6Y5S6</accession>
<dbReference type="AlphaFoldDB" id="A0A6J6Y5S6"/>
<sequence>MKGFADLLVREWTQGPWRCKRYPLIAGVVNLLRLISEPTYGLQGASSEISSMTSTTQ</sequence>
<reference evidence="1" key="1">
    <citation type="submission" date="2020-05" db="EMBL/GenBank/DDBJ databases">
        <authorList>
            <person name="Chiriac C."/>
            <person name="Salcher M."/>
            <person name="Ghai R."/>
            <person name="Kavagutti S V."/>
        </authorList>
    </citation>
    <scope>NUCLEOTIDE SEQUENCE</scope>
</reference>
<evidence type="ECO:0000313" key="1">
    <source>
        <dbReference type="EMBL" id="CAB4804951.1"/>
    </source>
</evidence>
<dbReference type="EMBL" id="CAFAAI010000217">
    <property type="protein sequence ID" value="CAB4804951.1"/>
    <property type="molecule type" value="Genomic_DNA"/>
</dbReference>
<protein>
    <submittedName>
        <fullName evidence="1">Unannotated protein</fullName>
    </submittedName>
</protein>
<proteinExistence type="predicted"/>
<organism evidence="1">
    <name type="scientific">freshwater metagenome</name>
    <dbReference type="NCBI Taxonomy" id="449393"/>
    <lineage>
        <taxon>unclassified sequences</taxon>
        <taxon>metagenomes</taxon>
        <taxon>ecological metagenomes</taxon>
    </lineage>
</organism>
<name>A0A6J6Y5S6_9ZZZZ</name>
<gene>
    <name evidence="1" type="ORF">UFOPK2992_01232</name>
</gene>